<reference evidence="1 2" key="1">
    <citation type="submission" date="2021-03" db="EMBL/GenBank/DDBJ databases">
        <title>Genomic and phenotypic characterization of Chloracidobacterium isolates provides evidence for multiple species.</title>
        <authorList>
            <person name="Saini M.K."/>
            <person name="Costas A.M.G."/>
            <person name="Tank M."/>
            <person name="Bryant D.A."/>
        </authorList>
    </citation>
    <scope>NUCLEOTIDE SEQUENCE [LARGE SCALE GENOMIC DNA]</scope>
    <source>
        <strain evidence="1 2">BV2-C</strain>
    </source>
</reference>
<evidence type="ECO:0000313" key="2">
    <source>
        <dbReference type="Proteomes" id="UP000676506"/>
    </source>
</evidence>
<dbReference type="Proteomes" id="UP000676506">
    <property type="component" value="Chromosome 2"/>
</dbReference>
<dbReference type="RefSeq" id="WP_211430129.1">
    <property type="nucleotide sequence ID" value="NZ_CP072649.1"/>
</dbReference>
<proteinExistence type="predicted"/>
<evidence type="ECO:0000313" key="1">
    <source>
        <dbReference type="EMBL" id="QUW04240.1"/>
    </source>
</evidence>
<dbReference type="EMBL" id="CP072649">
    <property type="protein sequence ID" value="QUW04240.1"/>
    <property type="molecule type" value="Genomic_DNA"/>
</dbReference>
<gene>
    <name evidence="1" type="ORF">J8C06_14465</name>
</gene>
<sequence length="266" mass="29674">MRTDQVTDSHELLVEWIRNEFAAEQGAGFPRLKRIPDTRVIRFLDHFATLNAGEQSDLIAILADWSAHKFSRKAMLPATNERFKQATAFQNVTGGIRYTGVKLLAGLQKSAKLGGLPAWFQARGITGLAMQVPTPLARDMSDLVPVRLDTLGRQVKAAFARRFAASERMFEPSFRQYRGRHGRVSLTITVRYRGDLLNAQLHYSVDVKDEETDTAIPGLIFEGVLGGVGLGLWNYLTRENTARSVSLLCDLVEYVAEVPQRLPKCG</sequence>
<accession>A0ABX8BED0</accession>
<keyword evidence="2" id="KW-1185">Reference proteome</keyword>
<organism evidence="1 2">
    <name type="scientific">Chloracidobacterium validum</name>
    <dbReference type="NCBI Taxonomy" id="2821543"/>
    <lineage>
        <taxon>Bacteria</taxon>
        <taxon>Pseudomonadati</taxon>
        <taxon>Acidobacteriota</taxon>
        <taxon>Terriglobia</taxon>
        <taxon>Terriglobales</taxon>
        <taxon>Acidobacteriaceae</taxon>
        <taxon>Chloracidobacterium</taxon>
    </lineage>
</organism>
<protein>
    <submittedName>
        <fullName evidence="1">Uncharacterized protein</fullName>
    </submittedName>
</protein>
<name>A0ABX8BED0_9BACT</name>